<evidence type="ECO:0000313" key="8">
    <source>
        <dbReference type="EMBL" id="XBH11639.1"/>
    </source>
</evidence>
<evidence type="ECO:0000256" key="4">
    <source>
        <dbReference type="ARBA" id="ARBA00022989"/>
    </source>
</evidence>
<evidence type="ECO:0000256" key="3">
    <source>
        <dbReference type="ARBA" id="ARBA00022692"/>
    </source>
</evidence>
<feature type="transmembrane region" description="Helical" evidence="6">
    <location>
        <begin position="118"/>
        <end position="137"/>
    </location>
</feature>
<feature type="domain" description="Type II secretion system protein GspF" evidence="7">
    <location>
        <begin position="156"/>
        <end position="284"/>
    </location>
</feature>
<accession>A0AAU7DBJ2</accession>
<feature type="transmembrane region" description="Helical" evidence="6">
    <location>
        <begin position="95"/>
        <end position="112"/>
    </location>
</feature>
<keyword evidence="5 6" id="KW-0472">Membrane</keyword>
<name>A0AAU7D1V9_9BACT</name>
<evidence type="ECO:0000256" key="6">
    <source>
        <dbReference type="SAM" id="Phobius"/>
    </source>
</evidence>
<dbReference type="KEGG" id="epl:P4G45_07910"/>
<organism evidence="8">
    <name type="scientific">Edaphobacter paludis</name>
    <dbReference type="NCBI Taxonomy" id="3035702"/>
    <lineage>
        <taxon>Bacteria</taxon>
        <taxon>Pseudomonadati</taxon>
        <taxon>Acidobacteriota</taxon>
        <taxon>Terriglobia</taxon>
        <taxon>Terriglobales</taxon>
        <taxon>Acidobacteriaceae</taxon>
        <taxon>Edaphobacter</taxon>
    </lineage>
</organism>
<feature type="transmembrane region" description="Helical" evidence="6">
    <location>
        <begin position="6"/>
        <end position="26"/>
    </location>
</feature>
<feature type="transmembrane region" description="Helical" evidence="6">
    <location>
        <begin position="267"/>
        <end position="289"/>
    </location>
</feature>
<evidence type="ECO:0000256" key="5">
    <source>
        <dbReference type="ARBA" id="ARBA00023136"/>
    </source>
</evidence>
<dbReference type="GO" id="GO:0005886">
    <property type="term" value="C:plasma membrane"/>
    <property type="evidence" value="ECO:0007669"/>
    <property type="project" value="UniProtKB-SubCell"/>
</dbReference>
<sequence>MDLIFYIALSLTFFCVIALLVAPILLRPSRGARHILEIVQSNRPDERKIGTKERAQEKVLLVARAFRARVGMAEDEKLKQRFLSAGLRSGGGMDLYFTARFLCPLAGIVCGSFNHGNTLMWCLCLGVIGYMIPDFWLGHLGKGRQKRIQKSIPDAIDLMVICVDAGLGLDQALLRVGQELAISHPELNEEFMQINLEQRAGKPRLEAWQSMADRTKIPEFAELVNMLIQTDRFGTPIIRALSRFAEEIRTRRRQRAEEAAAKTKIKILFPLVLFIFPCIFIVLLGPAILNLAKNLSALK</sequence>
<dbReference type="PANTHER" id="PTHR35007:SF2">
    <property type="entry name" value="PILUS ASSEMBLE PROTEIN"/>
    <property type="match status" value="1"/>
</dbReference>
<dbReference type="Pfam" id="PF00482">
    <property type="entry name" value="T2SSF"/>
    <property type="match status" value="1"/>
</dbReference>
<dbReference type="PANTHER" id="PTHR35007">
    <property type="entry name" value="INTEGRAL MEMBRANE PROTEIN-RELATED"/>
    <property type="match status" value="1"/>
</dbReference>
<gene>
    <name evidence="8" type="ORF">P4G45_07910</name>
    <name evidence="9" type="ORF">P8936_08380</name>
</gene>
<evidence type="ECO:0000259" key="7">
    <source>
        <dbReference type="Pfam" id="PF00482"/>
    </source>
</evidence>
<dbReference type="EMBL" id="CP121195">
    <property type="protein sequence ID" value="XBH15169.1"/>
    <property type="molecule type" value="Genomic_DNA"/>
</dbReference>
<reference evidence="8" key="1">
    <citation type="submission" date="2023-03" db="EMBL/GenBank/DDBJ databases">
        <title>Edaphobacter sp.</title>
        <authorList>
            <person name="Huber K.J."/>
            <person name="Papendorf J."/>
            <person name="Pilke C."/>
            <person name="Bunk B."/>
            <person name="Sproeer C."/>
            <person name="Pester M."/>
        </authorList>
    </citation>
    <scope>NUCLEOTIDE SEQUENCE</scope>
    <source>
        <strain evidence="8">DSM 109919</strain>
        <strain evidence="9">DSM 109920</strain>
    </source>
</reference>
<keyword evidence="2" id="KW-1003">Cell membrane</keyword>
<evidence type="ECO:0000256" key="1">
    <source>
        <dbReference type="ARBA" id="ARBA00004651"/>
    </source>
</evidence>
<keyword evidence="4 6" id="KW-1133">Transmembrane helix</keyword>
<evidence type="ECO:0000256" key="2">
    <source>
        <dbReference type="ARBA" id="ARBA00022475"/>
    </source>
</evidence>
<keyword evidence="3 6" id="KW-0812">Transmembrane</keyword>
<proteinExistence type="predicted"/>
<dbReference type="EMBL" id="CP121194">
    <property type="protein sequence ID" value="XBH11639.1"/>
    <property type="molecule type" value="Genomic_DNA"/>
</dbReference>
<accession>A0AAU7D1V9</accession>
<comment type="subcellular location">
    <subcellularLocation>
        <location evidence="1">Cell membrane</location>
        <topology evidence="1">Multi-pass membrane protein</topology>
    </subcellularLocation>
</comment>
<dbReference type="AlphaFoldDB" id="A0AAU7D1V9"/>
<protein>
    <submittedName>
        <fullName evidence="8">Type II secretion system F family protein</fullName>
    </submittedName>
</protein>
<dbReference type="RefSeq" id="WP_348269129.1">
    <property type="nucleotide sequence ID" value="NZ_CP121194.1"/>
</dbReference>
<dbReference type="InterPro" id="IPR018076">
    <property type="entry name" value="T2SS_GspF_dom"/>
</dbReference>
<evidence type="ECO:0000313" key="9">
    <source>
        <dbReference type="EMBL" id="XBH15169.1"/>
    </source>
</evidence>